<dbReference type="Gene3D" id="1.10.510.10">
    <property type="entry name" value="Transferase(Phosphotransferase) domain 1"/>
    <property type="match status" value="1"/>
</dbReference>
<dbReference type="Proteomes" id="UP000717696">
    <property type="component" value="Unassembled WGS sequence"/>
</dbReference>
<keyword evidence="2" id="KW-1185">Reference proteome</keyword>
<accession>A0A9P9ISF4</accession>
<gene>
    <name evidence="1" type="ORF">B0J13DRAFT_453133</name>
</gene>
<dbReference type="EMBL" id="JAGMUU010000021">
    <property type="protein sequence ID" value="KAH7129379.1"/>
    <property type="molecule type" value="Genomic_DNA"/>
</dbReference>
<evidence type="ECO:0000313" key="2">
    <source>
        <dbReference type="Proteomes" id="UP000717696"/>
    </source>
</evidence>
<dbReference type="SUPFAM" id="SSF56112">
    <property type="entry name" value="Protein kinase-like (PK-like)"/>
    <property type="match status" value="1"/>
</dbReference>
<organism evidence="1 2">
    <name type="scientific">Dactylonectria estremocensis</name>
    <dbReference type="NCBI Taxonomy" id="1079267"/>
    <lineage>
        <taxon>Eukaryota</taxon>
        <taxon>Fungi</taxon>
        <taxon>Dikarya</taxon>
        <taxon>Ascomycota</taxon>
        <taxon>Pezizomycotina</taxon>
        <taxon>Sordariomycetes</taxon>
        <taxon>Hypocreomycetidae</taxon>
        <taxon>Hypocreales</taxon>
        <taxon>Nectriaceae</taxon>
        <taxon>Dactylonectria</taxon>
    </lineage>
</organism>
<dbReference type="OrthoDB" id="411394at2759"/>
<dbReference type="InterPro" id="IPR011009">
    <property type="entry name" value="Kinase-like_dom_sf"/>
</dbReference>
<name>A0A9P9ISF4_9HYPO</name>
<comment type="caution">
    <text evidence="1">The sequence shown here is derived from an EMBL/GenBank/DDBJ whole genome shotgun (WGS) entry which is preliminary data.</text>
</comment>
<dbReference type="AlphaFoldDB" id="A0A9P9ISF4"/>
<protein>
    <submittedName>
        <fullName evidence="1">Uncharacterized protein</fullName>
    </submittedName>
</protein>
<proteinExistence type="predicted"/>
<evidence type="ECO:0000313" key="1">
    <source>
        <dbReference type="EMBL" id="KAH7129379.1"/>
    </source>
</evidence>
<reference evidence="1" key="1">
    <citation type="journal article" date="2021" name="Nat. Commun.">
        <title>Genetic determinants of endophytism in the Arabidopsis root mycobiome.</title>
        <authorList>
            <person name="Mesny F."/>
            <person name="Miyauchi S."/>
            <person name="Thiergart T."/>
            <person name="Pickel B."/>
            <person name="Atanasova L."/>
            <person name="Karlsson M."/>
            <person name="Huettel B."/>
            <person name="Barry K.W."/>
            <person name="Haridas S."/>
            <person name="Chen C."/>
            <person name="Bauer D."/>
            <person name="Andreopoulos W."/>
            <person name="Pangilinan J."/>
            <person name="LaButti K."/>
            <person name="Riley R."/>
            <person name="Lipzen A."/>
            <person name="Clum A."/>
            <person name="Drula E."/>
            <person name="Henrissat B."/>
            <person name="Kohler A."/>
            <person name="Grigoriev I.V."/>
            <person name="Martin F.M."/>
            <person name="Hacquard S."/>
        </authorList>
    </citation>
    <scope>NUCLEOTIDE SEQUENCE</scope>
    <source>
        <strain evidence="1">MPI-CAGE-AT-0021</strain>
    </source>
</reference>
<sequence length="164" mass="18972">MKPLDGDGKYRDTGAVFKPSLSRYRYTFISKGTFATAIKRLQHKVEIYTHLQPLQGHFIAIYLGSIALDTPYPLAAANVIHILLMSCAGNAVTVNDDVLPEKLRLQELLHTQIVIHDDLRQENLFFNYERERIMPIDFDLAITLPAVRHRQVEWLSHKRKRHLL</sequence>